<gene>
    <name evidence="1" type="primary">OSJNBa0062J02.30</name>
</gene>
<accession>Q67WY3</accession>
<evidence type="ECO:0000313" key="2">
    <source>
        <dbReference type="Proteomes" id="UP000000763"/>
    </source>
</evidence>
<evidence type="ECO:0000313" key="1">
    <source>
        <dbReference type="EMBL" id="BAD37336.1"/>
    </source>
</evidence>
<protein>
    <submittedName>
        <fullName evidence="1">Uncharacterized protein</fullName>
    </submittedName>
</protein>
<reference evidence="2" key="2">
    <citation type="journal article" date="2008" name="Nucleic Acids Res.">
        <title>The rice annotation project database (RAP-DB): 2008 update.</title>
        <authorList>
            <consortium name="The rice annotation project (RAP)"/>
        </authorList>
    </citation>
    <scope>GENOME REANNOTATION</scope>
    <source>
        <strain evidence="2">cv. Nipponbare</strain>
    </source>
</reference>
<dbReference type="Proteomes" id="UP000000763">
    <property type="component" value="Chromosome 6"/>
</dbReference>
<sequence>MPIAASRDASRGTWAVGFPEWPATTPPRRGDYYYLSVLDLDSLSPLAVSRRRRLLSEWPCVACPAVAAAGAVPASVRPARHPSRAPEL</sequence>
<proteinExistence type="predicted"/>
<reference evidence="2" key="1">
    <citation type="journal article" date="2005" name="Nature">
        <title>The map-based sequence of the rice genome.</title>
        <authorList>
            <consortium name="International rice genome sequencing project (IRGSP)"/>
            <person name="Matsumoto T."/>
            <person name="Wu J."/>
            <person name="Kanamori H."/>
            <person name="Katayose Y."/>
            <person name="Fujisawa M."/>
            <person name="Namiki N."/>
            <person name="Mizuno H."/>
            <person name="Yamamoto K."/>
            <person name="Antonio B.A."/>
            <person name="Baba T."/>
            <person name="Sakata K."/>
            <person name="Nagamura Y."/>
            <person name="Aoki H."/>
            <person name="Arikawa K."/>
            <person name="Arita K."/>
            <person name="Bito T."/>
            <person name="Chiden Y."/>
            <person name="Fujitsuka N."/>
            <person name="Fukunaka R."/>
            <person name="Hamada M."/>
            <person name="Harada C."/>
            <person name="Hayashi A."/>
            <person name="Hijishita S."/>
            <person name="Honda M."/>
            <person name="Hosokawa S."/>
            <person name="Ichikawa Y."/>
            <person name="Idonuma A."/>
            <person name="Iijima M."/>
            <person name="Ikeda M."/>
            <person name="Ikeno M."/>
            <person name="Ito K."/>
            <person name="Ito S."/>
            <person name="Ito T."/>
            <person name="Ito Y."/>
            <person name="Ito Y."/>
            <person name="Iwabuchi A."/>
            <person name="Kamiya K."/>
            <person name="Karasawa W."/>
            <person name="Kurita K."/>
            <person name="Katagiri S."/>
            <person name="Kikuta A."/>
            <person name="Kobayashi H."/>
            <person name="Kobayashi N."/>
            <person name="Machita K."/>
            <person name="Maehara T."/>
            <person name="Masukawa M."/>
            <person name="Mizubayashi T."/>
            <person name="Mukai Y."/>
            <person name="Nagasaki H."/>
            <person name="Nagata Y."/>
            <person name="Naito S."/>
            <person name="Nakashima M."/>
            <person name="Nakama Y."/>
            <person name="Nakamichi Y."/>
            <person name="Nakamura M."/>
            <person name="Meguro A."/>
            <person name="Negishi M."/>
            <person name="Ohta I."/>
            <person name="Ohta T."/>
            <person name="Okamoto M."/>
            <person name="Ono N."/>
            <person name="Saji S."/>
            <person name="Sakaguchi M."/>
            <person name="Sakai K."/>
            <person name="Shibata M."/>
            <person name="Shimokawa T."/>
            <person name="Song J."/>
            <person name="Takazaki Y."/>
            <person name="Terasawa K."/>
            <person name="Tsugane M."/>
            <person name="Tsuji K."/>
            <person name="Ueda S."/>
            <person name="Waki K."/>
            <person name="Yamagata H."/>
            <person name="Yamamoto M."/>
            <person name="Yamamoto S."/>
            <person name="Yamane H."/>
            <person name="Yoshiki S."/>
            <person name="Yoshihara R."/>
            <person name="Yukawa K."/>
            <person name="Zhong H."/>
            <person name="Yano M."/>
            <person name="Yuan Q."/>
            <person name="Ouyang S."/>
            <person name="Liu J."/>
            <person name="Jones K.M."/>
            <person name="Gansberger K."/>
            <person name="Moffat K."/>
            <person name="Hill J."/>
            <person name="Bera J."/>
            <person name="Fadrosh D."/>
            <person name="Jin S."/>
            <person name="Johri S."/>
            <person name="Kim M."/>
            <person name="Overton L."/>
            <person name="Reardon M."/>
            <person name="Tsitrin T."/>
            <person name="Vuong H."/>
            <person name="Weaver B."/>
            <person name="Ciecko A."/>
            <person name="Tallon L."/>
            <person name="Jackson J."/>
            <person name="Pai G."/>
            <person name="Aken S.V."/>
            <person name="Utterback T."/>
            <person name="Reidmuller S."/>
            <person name="Feldblyum T."/>
            <person name="Hsiao J."/>
            <person name="Zismann V."/>
            <person name="Iobst S."/>
            <person name="de Vazeille A.R."/>
            <person name="Buell C.R."/>
            <person name="Ying K."/>
            <person name="Li Y."/>
            <person name="Lu T."/>
            <person name="Huang Y."/>
            <person name="Zhao Q."/>
            <person name="Feng Q."/>
            <person name="Zhang L."/>
            <person name="Zhu J."/>
            <person name="Weng Q."/>
            <person name="Mu J."/>
            <person name="Lu Y."/>
            <person name="Fan D."/>
            <person name="Liu Y."/>
            <person name="Guan J."/>
            <person name="Zhang Y."/>
            <person name="Yu S."/>
            <person name="Liu X."/>
            <person name="Zhang Y."/>
            <person name="Hong G."/>
            <person name="Han B."/>
            <person name="Choisne N."/>
            <person name="Demange N."/>
            <person name="Orjeda G."/>
            <person name="Samain S."/>
            <person name="Cattolico L."/>
            <person name="Pelletier E."/>
            <person name="Couloux A."/>
            <person name="Segurens B."/>
            <person name="Wincker P."/>
            <person name="D'Hont A."/>
            <person name="Scarpelli C."/>
            <person name="Weissenbach J."/>
            <person name="Salanoubat M."/>
            <person name="Quetier F."/>
            <person name="Yu Y."/>
            <person name="Kim H.R."/>
            <person name="Rambo T."/>
            <person name="Currie J."/>
            <person name="Collura K."/>
            <person name="Luo M."/>
            <person name="Yang T."/>
            <person name="Ammiraju J.S.S."/>
            <person name="Engler F."/>
            <person name="Soderlund C."/>
            <person name="Wing R.A."/>
            <person name="Palmer L.E."/>
            <person name="de la Bastide M."/>
            <person name="Spiegel L."/>
            <person name="Nascimento L."/>
            <person name="Zutavern T."/>
            <person name="O'Shaughnessy A."/>
            <person name="Dike S."/>
            <person name="Dedhia N."/>
            <person name="Preston R."/>
            <person name="Balija V."/>
            <person name="McCombie W.R."/>
            <person name="Chow T."/>
            <person name="Chen H."/>
            <person name="Chung M."/>
            <person name="Chen C."/>
            <person name="Shaw J."/>
            <person name="Wu H."/>
            <person name="Hsiao K."/>
            <person name="Chao Y."/>
            <person name="Chu M."/>
            <person name="Cheng C."/>
            <person name="Hour A."/>
            <person name="Lee P."/>
            <person name="Lin S."/>
            <person name="Lin Y."/>
            <person name="Liou J."/>
            <person name="Liu S."/>
            <person name="Hsing Y."/>
            <person name="Raghuvanshi S."/>
            <person name="Mohanty A."/>
            <person name="Bharti A.K."/>
            <person name="Gaur A."/>
            <person name="Gupta V."/>
            <person name="Kumar D."/>
            <person name="Ravi V."/>
            <person name="Vij S."/>
            <person name="Kapur A."/>
            <person name="Khurana P."/>
            <person name="Khurana P."/>
            <person name="Khurana J.P."/>
            <person name="Tyagi A.K."/>
            <person name="Gaikwad K."/>
            <person name="Singh A."/>
            <person name="Dalal V."/>
            <person name="Srivastava S."/>
            <person name="Dixit A."/>
            <person name="Pal A.K."/>
            <person name="Ghazi I.A."/>
            <person name="Yadav M."/>
            <person name="Pandit A."/>
            <person name="Bhargava A."/>
            <person name="Sureshbabu K."/>
            <person name="Batra K."/>
            <person name="Sharma T.R."/>
            <person name="Mohapatra T."/>
            <person name="Singh N.K."/>
            <person name="Messing J."/>
            <person name="Nelson A.B."/>
            <person name="Fuks G."/>
            <person name="Kavchok S."/>
            <person name="Keizer G."/>
            <person name="Linton E."/>
            <person name="Llaca V."/>
            <person name="Song R."/>
            <person name="Tanyolac B."/>
            <person name="Young S."/>
            <person name="Ho-Il K."/>
            <person name="Hahn J.H."/>
            <person name="Sangsakoo G."/>
            <person name="Vanavichit A."/>
            <person name="de Mattos Luiz.A.T."/>
            <person name="Zimmer P.D."/>
            <person name="Malone G."/>
            <person name="Dellagostin O."/>
            <person name="de Oliveira A.C."/>
            <person name="Bevan M."/>
            <person name="Bancroft I."/>
            <person name="Minx P."/>
            <person name="Cordum H."/>
            <person name="Wilson R."/>
            <person name="Cheng Z."/>
            <person name="Jin W."/>
            <person name="Jiang J."/>
            <person name="Leong S.A."/>
            <person name="Iwama H."/>
            <person name="Gojobori T."/>
            <person name="Itoh T."/>
            <person name="Niimura Y."/>
            <person name="Fujii Y."/>
            <person name="Habara T."/>
            <person name="Sakai H."/>
            <person name="Sato Y."/>
            <person name="Wilson G."/>
            <person name="Kumar K."/>
            <person name="McCouch S."/>
            <person name="Juretic N."/>
            <person name="Hoen D."/>
            <person name="Wright S."/>
            <person name="Bruskiewich R."/>
            <person name="Bureau T."/>
            <person name="Miyao A."/>
            <person name="Hirochika H."/>
            <person name="Nishikawa T."/>
            <person name="Kadowaki K."/>
            <person name="Sugiura M."/>
            <person name="Burr B."/>
            <person name="Sasaki T."/>
        </authorList>
    </citation>
    <scope>NUCLEOTIDE SEQUENCE [LARGE SCALE GENOMIC DNA]</scope>
    <source>
        <strain evidence="2">cv. Nipponbare</strain>
    </source>
</reference>
<organism evidence="1 2">
    <name type="scientific">Oryza sativa subsp. japonica</name>
    <name type="common">Rice</name>
    <dbReference type="NCBI Taxonomy" id="39947"/>
    <lineage>
        <taxon>Eukaryota</taxon>
        <taxon>Viridiplantae</taxon>
        <taxon>Streptophyta</taxon>
        <taxon>Embryophyta</taxon>
        <taxon>Tracheophyta</taxon>
        <taxon>Spermatophyta</taxon>
        <taxon>Magnoliopsida</taxon>
        <taxon>Liliopsida</taxon>
        <taxon>Poales</taxon>
        <taxon>Poaceae</taxon>
        <taxon>BOP clade</taxon>
        <taxon>Oryzoideae</taxon>
        <taxon>Oryzeae</taxon>
        <taxon>Oryzinae</taxon>
        <taxon>Oryza</taxon>
        <taxon>Oryza sativa</taxon>
    </lineage>
</organism>
<dbReference type="AlphaFoldDB" id="Q67WY3"/>
<dbReference type="EMBL" id="AP003517">
    <property type="protein sequence ID" value="BAD37336.1"/>
    <property type="molecule type" value="Genomic_DNA"/>
</dbReference>
<name>Q67WY3_ORYSJ</name>